<comment type="caution">
    <text evidence="2">The sequence shown here is derived from an EMBL/GenBank/DDBJ whole genome shotgun (WGS) entry which is preliminary data.</text>
</comment>
<organism evidence="2 3">
    <name type="scientific">Winogradskyella flava</name>
    <dbReference type="NCBI Taxonomy" id="1884876"/>
    <lineage>
        <taxon>Bacteria</taxon>
        <taxon>Pseudomonadati</taxon>
        <taxon>Bacteroidota</taxon>
        <taxon>Flavobacteriia</taxon>
        <taxon>Flavobacteriales</taxon>
        <taxon>Flavobacteriaceae</taxon>
        <taxon>Winogradskyella</taxon>
    </lineage>
</organism>
<dbReference type="InterPro" id="IPR056089">
    <property type="entry name" value="DUF7672"/>
</dbReference>
<keyword evidence="1" id="KW-0472">Membrane</keyword>
<keyword evidence="1" id="KW-1133">Transmembrane helix</keyword>
<accession>A0A842IRJ5</accession>
<dbReference type="AlphaFoldDB" id="A0A842IRJ5"/>
<reference evidence="2" key="1">
    <citation type="submission" date="2020-08" db="EMBL/GenBank/DDBJ databases">
        <title>Winogradskyella ouciana sp. nov., isolated from the hadal seawater of the Mariana Trench.</title>
        <authorList>
            <person name="He X."/>
        </authorList>
    </citation>
    <scope>NUCLEOTIDE SEQUENCE [LARGE SCALE GENOMIC DNA]</scope>
    <source>
        <strain evidence="2">KCTC 52348</strain>
    </source>
</reference>
<name>A0A842IRJ5_9FLAO</name>
<dbReference type="RefSeq" id="WP_185788443.1">
    <property type="nucleotide sequence ID" value="NZ_JACLCP010000001.1"/>
</dbReference>
<sequence length="80" mass="9135">MLKIYIVGITILLIAILANGLVIKLGIKSWYDFISLLSNDGSLGFNKLSIIDYLWLFIGYPFVLGFGYWIGDKIYHQIFT</sequence>
<dbReference type="Pfam" id="PF24717">
    <property type="entry name" value="DUF7672"/>
    <property type="match status" value="1"/>
</dbReference>
<feature type="transmembrane region" description="Helical" evidence="1">
    <location>
        <begin position="6"/>
        <end position="27"/>
    </location>
</feature>
<proteinExistence type="predicted"/>
<dbReference type="EMBL" id="JACLCP010000001">
    <property type="protein sequence ID" value="MBC2844799.1"/>
    <property type="molecule type" value="Genomic_DNA"/>
</dbReference>
<evidence type="ECO:0000313" key="2">
    <source>
        <dbReference type="EMBL" id="MBC2844799.1"/>
    </source>
</evidence>
<evidence type="ECO:0000256" key="1">
    <source>
        <dbReference type="SAM" id="Phobius"/>
    </source>
</evidence>
<keyword evidence="1" id="KW-0812">Transmembrane</keyword>
<gene>
    <name evidence="2" type="ORF">H7F21_06805</name>
</gene>
<protein>
    <submittedName>
        <fullName evidence="2">Uncharacterized protein</fullName>
    </submittedName>
</protein>
<evidence type="ECO:0000313" key="3">
    <source>
        <dbReference type="Proteomes" id="UP000533900"/>
    </source>
</evidence>
<dbReference type="Proteomes" id="UP000533900">
    <property type="component" value="Unassembled WGS sequence"/>
</dbReference>
<keyword evidence="3" id="KW-1185">Reference proteome</keyword>
<feature type="transmembrane region" description="Helical" evidence="1">
    <location>
        <begin position="48"/>
        <end position="70"/>
    </location>
</feature>